<reference evidence="5 6" key="1">
    <citation type="journal article" date="2016" name="Nat. Commun.">
        <title>Thousands of microbial genomes shed light on interconnected biogeochemical processes in an aquifer system.</title>
        <authorList>
            <person name="Anantharaman K."/>
            <person name="Brown C.T."/>
            <person name="Hug L.A."/>
            <person name="Sharon I."/>
            <person name="Castelle C.J."/>
            <person name="Probst A.J."/>
            <person name="Thomas B.C."/>
            <person name="Singh A."/>
            <person name="Wilkins M.J."/>
            <person name="Karaoz U."/>
            <person name="Brodie E.L."/>
            <person name="Williams K.H."/>
            <person name="Hubbard S.S."/>
            <person name="Banfield J.F."/>
        </authorList>
    </citation>
    <scope>NUCLEOTIDE SEQUENCE [LARGE SCALE GENOMIC DNA]</scope>
</reference>
<gene>
    <name evidence="5" type="ORF">A2161_14045</name>
</gene>
<dbReference type="GO" id="GO:0046872">
    <property type="term" value="F:metal ion binding"/>
    <property type="evidence" value="ECO:0007669"/>
    <property type="project" value="UniProtKB-KW"/>
</dbReference>
<dbReference type="PROSITE" id="PS51677">
    <property type="entry name" value="NODB"/>
    <property type="match status" value="1"/>
</dbReference>
<dbReference type="EMBL" id="MGDD01000106">
    <property type="protein sequence ID" value="OGL46933.1"/>
    <property type="molecule type" value="Genomic_DNA"/>
</dbReference>
<evidence type="ECO:0000256" key="3">
    <source>
        <dbReference type="SAM" id="Phobius"/>
    </source>
</evidence>
<evidence type="ECO:0000256" key="2">
    <source>
        <dbReference type="ARBA" id="ARBA00022801"/>
    </source>
</evidence>
<dbReference type="PANTHER" id="PTHR10587">
    <property type="entry name" value="GLYCOSYL TRANSFERASE-RELATED"/>
    <property type="match status" value="1"/>
</dbReference>
<feature type="transmembrane region" description="Helical" evidence="3">
    <location>
        <begin position="5"/>
        <end position="24"/>
    </location>
</feature>
<evidence type="ECO:0000313" key="6">
    <source>
        <dbReference type="Proteomes" id="UP000179266"/>
    </source>
</evidence>
<comment type="caution">
    <text evidence="5">The sequence shown here is derived from an EMBL/GenBank/DDBJ whole genome shotgun (WGS) entry which is preliminary data.</text>
</comment>
<keyword evidence="3" id="KW-1133">Transmembrane helix</keyword>
<protein>
    <recommendedName>
        <fullName evidence="4">NodB homology domain-containing protein</fullName>
    </recommendedName>
</protein>
<dbReference type="InterPro" id="IPR002509">
    <property type="entry name" value="NODB_dom"/>
</dbReference>
<dbReference type="InterPro" id="IPR050248">
    <property type="entry name" value="Polysacc_deacetylase_ArnD"/>
</dbReference>
<keyword evidence="2" id="KW-0378">Hydrolase</keyword>
<dbReference type="InterPro" id="IPR011330">
    <property type="entry name" value="Glyco_hydro/deAcase_b/a-brl"/>
</dbReference>
<dbReference type="SUPFAM" id="SSF88713">
    <property type="entry name" value="Glycoside hydrolase/deacetylase"/>
    <property type="match status" value="1"/>
</dbReference>
<dbReference type="GO" id="GO:0016810">
    <property type="term" value="F:hydrolase activity, acting on carbon-nitrogen (but not peptide) bonds"/>
    <property type="evidence" value="ECO:0007669"/>
    <property type="project" value="InterPro"/>
</dbReference>
<dbReference type="GO" id="GO:0016020">
    <property type="term" value="C:membrane"/>
    <property type="evidence" value="ECO:0007669"/>
    <property type="project" value="TreeGrafter"/>
</dbReference>
<organism evidence="5 6">
    <name type="scientific">Candidatus Schekmanbacteria bacterium RBG_13_48_7</name>
    <dbReference type="NCBI Taxonomy" id="1817878"/>
    <lineage>
        <taxon>Bacteria</taxon>
        <taxon>Candidatus Schekmaniibacteriota</taxon>
    </lineage>
</organism>
<sequence length="252" mass="29643">MIRAFFFAFIFFVTHSTIFMLYPFTFHKFLIFFFLYTSGTIFMIYLIFYPRSQLLVSNRSQVHCPEKRCIALTFDDGPSGENTREILRILREKNVKVTFFVIGKQAEENPEQIVQSIQDGHFVANHTYSHPNLFCFLTPSRLRKEIEGCSAVIERITGMKPRFFRSPVGLRHPLLQYCLKKANLEYISWNSRIFDTFNQNPELLKKRLYRKIRAGNIVLLHDGTNQNVKNIIGMLPEIIDEFKSLGYMFVQP</sequence>
<accession>A0A1F7RZF0</accession>
<evidence type="ECO:0000259" key="4">
    <source>
        <dbReference type="PROSITE" id="PS51677"/>
    </source>
</evidence>
<keyword evidence="1" id="KW-0479">Metal-binding</keyword>
<dbReference type="AlphaFoldDB" id="A0A1F7RZF0"/>
<evidence type="ECO:0000256" key="1">
    <source>
        <dbReference type="ARBA" id="ARBA00022723"/>
    </source>
</evidence>
<name>A0A1F7RZF0_9BACT</name>
<dbReference type="Gene3D" id="3.20.20.370">
    <property type="entry name" value="Glycoside hydrolase/deacetylase"/>
    <property type="match status" value="1"/>
</dbReference>
<dbReference type="PANTHER" id="PTHR10587:SF133">
    <property type="entry name" value="CHITIN DEACETYLASE 1-RELATED"/>
    <property type="match status" value="1"/>
</dbReference>
<dbReference type="Proteomes" id="UP000179266">
    <property type="component" value="Unassembled WGS sequence"/>
</dbReference>
<dbReference type="CDD" id="cd10917">
    <property type="entry name" value="CE4_NodB_like_6s_7s"/>
    <property type="match status" value="1"/>
</dbReference>
<feature type="domain" description="NodB homology" evidence="4">
    <location>
        <begin position="68"/>
        <end position="250"/>
    </location>
</feature>
<feature type="transmembrane region" description="Helical" evidence="3">
    <location>
        <begin position="30"/>
        <end position="49"/>
    </location>
</feature>
<proteinExistence type="predicted"/>
<dbReference type="GO" id="GO:0005975">
    <property type="term" value="P:carbohydrate metabolic process"/>
    <property type="evidence" value="ECO:0007669"/>
    <property type="project" value="InterPro"/>
</dbReference>
<dbReference type="Pfam" id="PF01522">
    <property type="entry name" value="Polysacc_deac_1"/>
    <property type="match status" value="1"/>
</dbReference>
<evidence type="ECO:0000313" key="5">
    <source>
        <dbReference type="EMBL" id="OGL46933.1"/>
    </source>
</evidence>
<keyword evidence="3" id="KW-0472">Membrane</keyword>
<keyword evidence="3" id="KW-0812">Transmembrane</keyword>